<dbReference type="EMBL" id="DUMN01000375">
    <property type="protein sequence ID" value="HHV68612.1"/>
    <property type="molecule type" value="Genomic_DNA"/>
</dbReference>
<proteinExistence type="predicted"/>
<comment type="caution">
    <text evidence="2">The sequence shown here is derived from an EMBL/GenBank/DDBJ whole genome shotgun (WGS) entry which is preliminary data.</text>
</comment>
<dbReference type="AlphaFoldDB" id="A0A7V6PCS0"/>
<feature type="domain" description="DDE" evidence="1">
    <location>
        <begin position="6"/>
        <end position="57"/>
    </location>
</feature>
<name>A0A7V6PCS0_9HYPH</name>
<dbReference type="Proteomes" id="UP000551563">
    <property type="component" value="Unassembled WGS sequence"/>
</dbReference>
<reference evidence="2 3" key="1">
    <citation type="journal article" date="2020" name="Biotechnol. Biofuels">
        <title>New insights from the biogas microbiome by comprehensive genome-resolved metagenomics of nearly 1600 species originating from multiple anaerobic digesters.</title>
        <authorList>
            <person name="Campanaro S."/>
            <person name="Treu L."/>
            <person name="Rodriguez-R L.M."/>
            <person name="Kovalovszki A."/>
            <person name="Ziels R.M."/>
            <person name="Maus I."/>
            <person name="Zhu X."/>
            <person name="Kougias P.G."/>
            <person name="Basile A."/>
            <person name="Luo G."/>
            <person name="Schluter A."/>
            <person name="Konstantinidis K.T."/>
            <person name="Angelidaki I."/>
        </authorList>
    </citation>
    <scope>NUCLEOTIDE SEQUENCE [LARGE SCALE GENOMIC DNA]</scope>
    <source>
        <strain evidence="2">AS04akNAM_66</strain>
    </source>
</reference>
<accession>A0A7V6PCS0</accession>
<organism evidence="2 3">
    <name type="scientific">Brucella intermedia</name>
    <dbReference type="NCBI Taxonomy" id="94625"/>
    <lineage>
        <taxon>Bacteria</taxon>
        <taxon>Pseudomonadati</taxon>
        <taxon>Pseudomonadota</taxon>
        <taxon>Alphaproteobacteria</taxon>
        <taxon>Hyphomicrobiales</taxon>
        <taxon>Brucellaceae</taxon>
        <taxon>Brucella/Ochrobactrum group</taxon>
        <taxon>Brucella</taxon>
    </lineage>
</organism>
<sequence>MHATYKDEWTYLYRAIDISGDIVECYFSRNRDLQAAKRFLCEALNLDSRSERIAIDAGQPTVWALCSV</sequence>
<evidence type="ECO:0000313" key="3">
    <source>
        <dbReference type="Proteomes" id="UP000551563"/>
    </source>
</evidence>
<evidence type="ECO:0000313" key="2">
    <source>
        <dbReference type="EMBL" id="HHV68612.1"/>
    </source>
</evidence>
<evidence type="ECO:0000259" key="1">
    <source>
        <dbReference type="Pfam" id="PF13610"/>
    </source>
</evidence>
<gene>
    <name evidence="2" type="ORF">GXX48_13345</name>
</gene>
<dbReference type="InterPro" id="IPR032874">
    <property type="entry name" value="DDE_dom"/>
</dbReference>
<dbReference type="Pfam" id="PF13610">
    <property type="entry name" value="DDE_Tnp_IS240"/>
    <property type="match status" value="1"/>
</dbReference>
<protein>
    <submittedName>
        <fullName evidence="2">IS6 family transposase</fullName>
    </submittedName>
</protein>